<protein>
    <recommendedName>
        <fullName evidence="6">Glycosyltransferase family 1 protein</fullName>
    </recommendedName>
</protein>
<dbReference type="EMBL" id="AP025730">
    <property type="protein sequence ID" value="BDI07584.1"/>
    <property type="molecule type" value="Genomic_DNA"/>
</dbReference>
<dbReference type="PANTHER" id="PTHR46401:SF2">
    <property type="entry name" value="GLYCOSYLTRANSFERASE WBBK-RELATED"/>
    <property type="match status" value="1"/>
</dbReference>
<accession>A0ABN6PQW5</accession>
<keyword evidence="5" id="KW-1185">Reference proteome</keyword>
<dbReference type="Pfam" id="PF13439">
    <property type="entry name" value="Glyco_transf_4"/>
    <property type="match status" value="1"/>
</dbReference>
<reference evidence="4" key="1">
    <citation type="submission" date="2022-04" db="EMBL/GenBank/DDBJ databases">
        <title>Whole genome sequence of Sphaerotilus sp. FB-5.</title>
        <authorList>
            <person name="Takeda M."/>
            <person name="Narihara S."/>
            <person name="Akimoto M."/>
            <person name="Akimoto R."/>
            <person name="Nishiyashiki S."/>
            <person name="Murakami T."/>
        </authorList>
    </citation>
    <scope>NUCLEOTIDE SEQUENCE</scope>
    <source>
        <strain evidence="4">FB-5</strain>
    </source>
</reference>
<evidence type="ECO:0000259" key="3">
    <source>
        <dbReference type="Pfam" id="PF13439"/>
    </source>
</evidence>
<evidence type="ECO:0000256" key="1">
    <source>
        <dbReference type="ARBA" id="ARBA00022679"/>
    </source>
</evidence>
<dbReference type="RefSeq" id="WP_251970764.1">
    <property type="nucleotide sequence ID" value="NZ_AP025730.1"/>
</dbReference>
<gene>
    <name evidence="4" type="ORF">CATMQ487_45540</name>
</gene>
<evidence type="ECO:0000313" key="5">
    <source>
        <dbReference type="Proteomes" id="UP001057498"/>
    </source>
</evidence>
<proteinExistence type="predicted"/>
<organism evidence="4 5">
    <name type="scientific">Sphaerotilus microaerophilus</name>
    <dbReference type="NCBI Taxonomy" id="2914710"/>
    <lineage>
        <taxon>Bacteria</taxon>
        <taxon>Pseudomonadati</taxon>
        <taxon>Pseudomonadota</taxon>
        <taxon>Betaproteobacteria</taxon>
        <taxon>Burkholderiales</taxon>
        <taxon>Sphaerotilaceae</taxon>
        <taxon>Sphaerotilus</taxon>
    </lineage>
</organism>
<dbReference type="SUPFAM" id="SSF53756">
    <property type="entry name" value="UDP-Glycosyltransferase/glycogen phosphorylase"/>
    <property type="match status" value="1"/>
</dbReference>
<dbReference type="Pfam" id="PF00534">
    <property type="entry name" value="Glycos_transf_1"/>
    <property type="match status" value="1"/>
</dbReference>
<dbReference type="CDD" id="cd03809">
    <property type="entry name" value="GT4_MtfB-like"/>
    <property type="match status" value="1"/>
</dbReference>
<evidence type="ECO:0000259" key="2">
    <source>
        <dbReference type="Pfam" id="PF00534"/>
    </source>
</evidence>
<dbReference type="PANTHER" id="PTHR46401">
    <property type="entry name" value="GLYCOSYLTRANSFERASE WBBK-RELATED"/>
    <property type="match status" value="1"/>
</dbReference>
<dbReference type="Gene3D" id="3.40.50.2000">
    <property type="entry name" value="Glycogen Phosphorylase B"/>
    <property type="match status" value="2"/>
</dbReference>
<keyword evidence="1" id="KW-0808">Transferase</keyword>
<name>A0ABN6PQW5_9BURK</name>
<evidence type="ECO:0000313" key="4">
    <source>
        <dbReference type="EMBL" id="BDI07584.1"/>
    </source>
</evidence>
<dbReference type="InterPro" id="IPR028098">
    <property type="entry name" value="Glyco_trans_4-like_N"/>
</dbReference>
<sequence length="359" mass="40381">MALLPPVRHEVLVSLGRSSPGDGGIFEFSSQLAQRIAQVAPSWRESQGVGFTFHLRPELQGVFGGDVGYLPLRRLDRWLHRTDRPFSLWHSLHQMNKSRPPVGCRQRLVTIHDLNYLYGRSPFSVWRHNGQLRRLLRRTDHVTTVSRHTAQDVERTLGWRGPLDVIYNGARNLSRDAQEPLFEPVRPFLFHLSRMSPSKNPQALLAMAAIWPEMDFVLCGPPSGDAKALAAAPHPPNVRFFLGISEAQKTWAYANCTGFLFPSLTEGFGLPPIEAMHFGKPVFLARRTCLPEIGGEVASYFDDFEPATMRRIVERGLAQGVEPGRADAVRAHAAHFDWDRAAAHYLSLYRLLLGLPSEV</sequence>
<dbReference type="Proteomes" id="UP001057498">
    <property type="component" value="Chromosome"/>
</dbReference>
<evidence type="ECO:0008006" key="6">
    <source>
        <dbReference type="Google" id="ProtNLM"/>
    </source>
</evidence>
<dbReference type="InterPro" id="IPR001296">
    <property type="entry name" value="Glyco_trans_1"/>
</dbReference>
<feature type="domain" description="Glycosyltransferase subfamily 4-like N-terminal" evidence="3">
    <location>
        <begin position="69"/>
        <end position="169"/>
    </location>
</feature>
<feature type="domain" description="Glycosyl transferase family 1" evidence="2">
    <location>
        <begin position="183"/>
        <end position="293"/>
    </location>
</feature>